<comment type="caution">
    <text evidence="2">The sequence shown here is derived from an EMBL/GenBank/DDBJ whole genome shotgun (WGS) entry which is preliminary data.</text>
</comment>
<feature type="transmembrane region" description="Helical" evidence="1">
    <location>
        <begin position="81"/>
        <end position="105"/>
    </location>
</feature>
<organism evidence="2 3">
    <name type="scientific">Agrilactobacillus composti DSM 18527 = JCM 14202</name>
    <dbReference type="NCBI Taxonomy" id="1423734"/>
    <lineage>
        <taxon>Bacteria</taxon>
        <taxon>Bacillati</taxon>
        <taxon>Bacillota</taxon>
        <taxon>Bacilli</taxon>
        <taxon>Lactobacillales</taxon>
        <taxon>Lactobacillaceae</taxon>
        <taxon>Agrilactobacillus</taxon>
    </lineage>
</organism>
<evidence type="ECO:0000313" key="3">
    <source>
        <dbReference type="Proteomes" id="UP000051236"/>
    </source>
</evidence>
<evidence type="ECO:0000313" key="2">
    <source>
        <dbReference type="EMBL" id="KRM35570.1"/>
    </source>
</evidence>
<keyword evidence="1" id="KW-0812">Transmembrane</keyword>
<accession>X0PU79</accession>
<sequence>MQNKKDKRALKRVWQHSLFNNPENSFLRQWWFWLLIIIGIGTIFFTGQTVYDYFGLSAMVFALILLISLVNILSRYLRHKIVGMGLIALAGISLIITVVTSLITYKIGI</sequence>
<reference evidence="2 3" key="1">
    <citation type="journal article" date="2015" name="Genome Announc.">
        <title>Expanding the biotechnology potential of lactobacilli through comparative genomics of 213 strains and associated genera.</title>
        <authorList>
            <person name="Sun Z."/>
            <person name="Harris H.M."/>
            <person name="McCann A."/>
            <person name="Guo C."/>
            <person name="Argimon S."/>
            <person name="Zhang W."/>
            <person name="Yang X."/>
            <person name="Jeffery I.B."/>
            <person name="Cooney J.C."/>
            <person name="Kagawa T.F."/>
            <person name="Liu W."/>
            <person name="Song Y."/>
            <person name="Salvetti E."/>
            <person name="Wrobel A."/>
            <person name="Rasinkangas P."/>
            <person name="Parkhill J."/>
            <person name="Rea M.C."/>
            <person name="O'Sullivan O."/>
            <person name="Ritari J."/>
            <person name="Douillard F.P."/>
            <person name="Paul Ross R."/>
            <person name="Yang R."/>
            <person name="Briner A.E."/>
            <person name="Felis G.E."/>
            <person name="de Vos W.M."/>
            <person name="Barrangou R."/>
            <person name="Klaenhammer T.R."/>
            <person name="Caufield P.W."/>
            <person name="Cui Y."/>
            <person name="Zhang H."/>
            <person name="O'Toole P.W."/>
        </authorList>
    </citation>
    <scope>NUCLEOTIDE SEQUENCE [LARGE SCALE GENOMIC DNA]</scope>
    <source>
        <strain evidence="2 3">DSM 18527</strain>
    </source>
</reference>
<gene>
    <name evidence="2" type="ORF">FC83_GL000968</name>
</gene>
<dbReference type="PATRIC" id="fig|1423734.3.peg.982"/>
<evidence type="ECO:0000256" key="1">
    <source>
        <dbReference type="SAM" id="Phobius"/>
    </source>
</evidence>
<dbReference type="RefSeq" id="WP_035455563.1">
    <property type="nucleotide sequence ID" value="NZ_AZGA01000014.1"/>
</dbReference>
<dbReference type="EMBL" id="AZGA01000014">
    <property type="protein sequence ID" value="KRM35570.1"/>
    <property type="molecule type" value="Genomic_DNA"/>
</dbReference>
<keyword evidence="3" id="KW-1185">Reference proteome</keyword>
<dbReference type="AlphaFoldDB" id="X0PU79"/>
<dbReference type="Proteomes" id="UP000051236">
    <property type="component" value="Unassembled WGS sequence"/>
</dbReference>
<name>X0PU79_9LACO</name>
<protein>
    <submittedName>
        <fullName evidence="2">Uncharacterized protein</fullName>
    </submittedName>
</protein>
<keyword evidence="1" id="KW-0472">Membrane</keyword>
<keyword evidence="1" id="KW-1133">Transmembrane helix</keyword>
<proteinExistence type="predicted"/>
<feature type="transmembrane region" description="Helical" evidence="1">
    <location>
        <begin position="53"/>
        <end position="74"/>
    </location>
</feature>
<feature type="transmembrane region" description="Helical" evidence="1">
    <location>
        <begin position="30"/>
        <end position="47"/>
    </location>
</feature>